<dbReference type="Gene3D" id="1.10.274.30">
    <property type="entry name" value="MRG domain"/>
    <property type="match status" value="1"/>
</dbReference>
<accession>A0A0L6VBR5</accession>
<dbReference type="PROSITE" id="PS51640">
    <property type="entry name" value="MRG"/>
    <property type="match status" value="1"/>
</dbReference>
<dbReference type="STRING" id="27349.A0A0L6VBR5"/>
<comment type="caution">
    <text evidence="10">The sequence shown here is derived from an EMBL/GenBank/DDBJ whole genome shotgun (WGS) entry which is preliminary data.</text>
</comment>
<dbReference type="GO" id="GO:0035267">
    <property type="term" value="C:NuA4 histone acetyltransferase complex"/>
    <property type="evidence" value="ECO:0007669"/>
    <property type="project" value="TreeGrafter"/>
</dbReference>
<evidence type="ECO:0000256" key="7">
    <source>
        <dbReference type="ARBA" id="ARBA00023242"/>
    </source>
</evidence>
<dbReference type="InterPro" id="IPR008676">
    <property type="entry name" value="MRG"/>
</dbReference>
<dbReference type="GO" id="GO:0032221">
    <property type="term" value="C:Rpd3S complex"/>
    <property type="evidence" value="ECO:0007669"/>
    <property type="project" value="TreeGrafter"/>
</dbReference>
<dbReference type="VEuPathDB" id="FungiDB:VP01_2126g5"/>
<protein>
    <recommendedName>
        <fullName evidence="3">Chromatin modification-related protein EAF3</fullName>
    </recommendedName>
</protein>
<reference evidence="10 11" key="1">
    <citation type="submission" date="2015-08" db="EMBL/GenBank/DDBJ databases">
        <title>Next Generation Sequencing and Analysis of the Genome of Puccinia sorghi L Schw, the Causal Agent of Maize Common Rust.</title>
        <authorList>
            <person name="Rochi L."/>
            <person name="Burguener G."/>
            <person name="Darino M."/>
            <person name="Turjanski A."/>
            <person name="Kreff E."/>
            <person name="Dieguez M.J."/>
            <person name="Sacco F."/>
        </authorList>
    </citation>
    <scope>NUCLEOTIDE SEQUENCE [LARGE SCALE GENOMIC DNA]</scope>
    <source>
        <strain evidence="10 11">RO10H11247</strain>
    </source>
</reference>
<sequence length="317" mass="36772">MLGRLVGMPKVEFSENEKVLCYHGPLLYEAKVLKEISVEETRESGKAKQYWVHYKGWKSKWDEWVSESRLLRMTEENLRRQRELGESQKVKDISDKAMTKDLKANDQRPSTNPDKGKKLEGRGTKRSRDIGCEAASVSAGRRLLKTNYYDRDSRASESSTRRRLGSSDTEEPSGLPLPRSPTVKNLLEEYEEYAVNQSRIPQAQNLIKEVNAGLKVYFDKFLGHSLLYRNERQQYIDTRKKFKNKPPSEIYGAEHFLRLIVNLPEMISHTKMEPEIMSIVREHIARILDWLVAEQSRVIQSPYADTSSAYQKINRST</sequence>
<dbReference type="GO" id="GO:0006355">
    <property type="term" value="P:regulation of DNA-templated transcription"/>
    <property type="evidence" value="ECO:0007669"/>
    <property type="project" value="InterPro"/>
</dbReference>
<dbReference type="InterPro" id="IPR053820">
    <property type="entry name" value="MSL3_chromo-like"/>
</dbReference>
<dbReference type="PIRSF" id="PIRSF038133">
    <property type="entry name" value="HAT_Nua4_EAF3/MRG15"/>
    <property type="match status" value="1"/>
</dbReference>
<dbReference type="GO" id="GO:0006338">
    <property type="term" value="P:chromatin remodeling"/>
    <property type="evidence" value="ECO:0007669"/>
    <property type="project" value="UniProtKB-ARBA"/>
</dbReference>
<keyword evidence="5" id="KW-0805">Transcription regulation</keyword>
<dbReference type="InterPro" id="IPR000953">
    <property type="entry name" value="Chromo/chromo_shadow_dom"/>
</dbReference>
<keyword evidence="4" id="KW-0156">Chromatin regulator</keyword>
<evidence type="ECO:0000256" key="2">
    <source>
        <dbReference type="ARBA" id="ARBA00009093"/>
    </source>
</evidence>
<feature type="region of interest" description="Disordered" evidence="8">
    <location>
        <begin position="148"/>
        <end position="181"/>
    </location>
</feature>
<feature type="compositionally biased region" description="Basic and acidic residues" evidence="8">
    <location>
        <begin position="81"/>
        <end position="106"/>
    </location>
</feature>
<evidence type="ECO:0000313" key="11">
    <source>
        <dbReference type="Proteomes" id="UP000037035"/>
    </source>
</evidence>
<evidence type="ECO:0000256" key="1">
    <source>
        <dbReference type="ARBA" id="ARBA00004123"/>
    </source>
</evidence>
<keyword evidence="7" id="KW-0539">Nucleus</keyword>
<dbReference type="Pfam" id="PF22732">
    <property type="entry name" value="MSL3_chromo-like"/>
    <property type="match status" value="1"/>
</dbReference>
<feature type="compositionally biased region" description="Basic and acidic residues" evidence="8">
    <location>
        <begin position="114"/>
        <end position="131"/>
    </location>
</feature>
<keyword evidence="11" id="KW-1185">Reference proteome</keyword>
<evidence type="ECO:0000256" key="8">
    <source>
        <dbReference type="SAM" id="MobiDB-lite"/>
    </source>
</evidence>
<comment type="subcellular location">
    <subcellularLocation>
        <location evidence="1">Nucleus</location>
    </subcellularLocation>
</comment>
<dbReference type="PANTHER" id="PTHR10880">
    <property type="entry name" value="MORTALITY FACTOR 4-LIKE PROTEIN"/>
    <property type="match status" value="1"/>
</dbReference>
<dbReference type="InterPro" id="IPR038217">
    <property type="entry name" value="MRG_C_sf"/>
</dbReference>
<dbReference type="Proteomes" id="UP000037035">
    <property type="component" value="Unassembled WGS sequence"/>
</dbReference>
<dbReference type="InterPro" id="IPR016197">
    <property type="entry name" value="Chromo-like_dom_sf"/>
</dbReference>
<dbReference type="Gene3D" id="2.30.30.140">
    <property type="match status" value="1"/>
</dbReference>
<dbReference type="PANTHER" id="PTHR10880:SF15">
    <property type="entry name" value="MSL COMPLEX SUBUNIT 3"/>
    <property type="match status" value="1"/>
</dbReference>
<evidence type="ECO:0000313" key="10">
    <source>
        <dbReference type="EMBL" id="KNZ57565.1"/>
    </source>
</evidence>
<evidence type="ECO:0000259" key="9">
    <source>
        <dbReference type="SMART" id="SM00298"/>
    </source>
</evidence>
<proteinExistence type="inferred from homology"/>
<dbReference type="SMART" id="SM00298">
    <property type="entry name" value="CHROMO"/>
    <property type="match status" value="1"/>
</dbReference>
<comment type="similarity">
    <text evidence="2">Belongs to the MRG family.</text>
</comment>
<evidence type="ECO:0000256" key="5">
    <source>
        <dbReference type="ARBA" id="ARBA00023015"/>
    </source>
</evidence>
<dbReference type="AlphaFoldDB" id="A0A0L6VBR5"/>
<dbReference type="EMBL" id="LAVV01006977">
    <property type="protein sequence ID" value="KNZ57565.1"/>
    <property type="molecule type" value="Genomic_DNA"/>
</dbReference>
<dbReference type="InterPro" id="IPR026541">
    <property type="entry name" value="MRG_dom"/>
</dbReference>
<keyword evidence="6" id="KW-0804">Transcription</keyword>
<feature type="domain" description="Chromo" evidence="9">
    <location>
        <begin position="12"/>
        <end position="82"/>
    </location>
</feature>
<dbReference type="OrthoDB" id="124855at2759"/>
<organism evidence="10 11">
    <name type="scientific">Puccinia sorghi</name>
    <dbReference type="NCBI Taxonomy" id="27349"/>
    <lineage>
        <taxon>Eukaryota</taxon>
        <taxon>Fungi</taxon>
        <taxon>Dikarya</taxon>
        <taxon>Basidiomycota</taxon>
        <taxon>Pucciniomycotina</taxon>
        <taxon>Pucciniomycetes</taxon>
        <taxon>Pucciniales</taxon>
        <taxon>Pucciniaceae</taxon>
        <taxon>Puccinia</taxon>
    </lineage>
</organism>
<evidence type="ECO:0000256" key="4">
    <source>
        <dbReference type="ARBA" id="ARBA00022853"/>
    </source>
</evidence>
<dbReference type="Pfam" id="PF05712">
    <property type="entry name" value="MRG"/>
    <property type="match status" value="1"/>
</dbReference>
<gene>
    <name evidence="10" type="ORF">VP01_2126g5</name>
</gene>
<evidence type="ECO:0000256" key="6">
    <source>
        <dbReference type="ARBA" id="ARBA00023163"/>
    </source>
</evidence>
<dbReference type="SUPFAM" id="SSF54160">
    <property type="entry name" value="Chromo domain-like"/>
    <property type="match status" value="1"/>
</dbReference>
<name>A0A0L6VBR5_9BASI</name>
<evidence type="ECO:0000256" key="3">
    <source>
        <dbReference type="ARBA" id="ARBA00018505"/>
    </source>
</evidence>
<feature type="region of interest" description="Disordered" evidence="8">
    <location>
        <begin position="81"/>
        <end position="132"/>
    </location>
</feature>